<comment type="caution">
    <text evidence="4">The sequence shown here is derived from an EMBL/GenBank/DDBJ whole genome shotgun (WGS) entry which is preliminary data.</text>
</comment>
<evidence type="ECO:0000256" key="2">
    <source>
        <dbReference type="ARBA" id="ARBA00044954"/>
    </source>
</evidence>
<proteinExistence type="inferred from homology"/>
<keyword evidence="3" id="KW-0175">Coiled coil</keyword>
<dbReference type="InterPro" id="IPR007774">
    <property type="entry name" value="Put_N_fixation"/>
</dbReference>
<comment type="similarity">
    <text evidence="2">Belongs to the UPF0437 family.</text>
</comment>
<sequence length="68" mass="7689">MSDIDSLKAEIKKLSSRAINAKMNLHDLSEELPVNWQSILTVAQETYDAFKVLEEARNNLKQLEANAT</sequence>
<dbReference type="InterPro" id="IPR029012">
    <property type="entry name" value="Helix_hairpin_bin_sf"/>
</dbReference>
<dbReference type="OrthoDB" id="3216579at2"/>
<dbReference type="Proteomes" id="UP000032515">
    <property type="component" value="Unassembled WGS sequence"/>
</dbReference>
<dbReference type="EMBL" id="JXXE01000632">
    <property type="protein sequence ID" value="KIZ35301.1"/>
    <property type="molecule type" value="Genomic_DNA"/>
</dbReference>
<evidence type="ECO:0000313" key="4">
    <source>
        <dbReference type="EMBL" id="KIZ35301.1"/>
    </source>
</evidence>
<keyword evidence="1" id="KW-0535">Nitrogen fixation</keyword>
<accession>A0A0D7E462</accession>
<evidence type="ECO:0000256" key="3">
    <source>
        <dbReference type="SAM" id="Coils"/>
    </source>
</evidence>
<dbReference type="Pfam" id="PF05082">
    <property type="entry name" value="Rop-like"/>
    <property type="match status" value="1"/>
</dbReference>
<feature type="coiled-coil region" evidence="3">
    <location>
        <begin position="4"/>
        <end position="31"/>
    </location>
</feature>
<organism evidence="4 5">
    <name type="scientific">Rhodopseudomonas palustris</name>
    <dbReference type="NCBI Taxonomy" id="1076"/>
    <lineage>
        <taxon>Bacteria</taxon>
        <taxon>Pseudomonadati</taxon>
        <taxon>Pseudomonadota</taxon>
        <taxon>Alphaproteobacteria</taxon>
        <taxon>Hyphomicrobiales</taxon>
        <taxon>Nitrobacteraceae</taxon>
        <taxon>Rhodopseudomonas</taxon>
    </lineage>
</organism>
<protein>
    <submittedName>
        <fullName evidence="4">Uncharacterized protein</fullName>
    </submittedName>
</protein>
<gene>
    <name evidence="4" type="ORF">OO17_25895</name>
</gene>
<evidence type="ECO:0000256" key="1">
    <source>
        <dbReference type="ARBA" id="ARBA00023231"/>
    </source>
</evidence>
<evidence type="ECO:0000313" key="5">
    <source>
        <dbReference type="Proteomes" id="UP000032515"/>
    </source>
</evidence>
<dbReference type="AlphaFoldDB" id="A0A0D7E462"/>
<reference evidence="4 5" key="1">
    <citation type="submission" date="2014-11" db="EMBL/GenBank/DDBJ databases">
        <title>Genomics and ecophysiology of heterotrophic nitrogen fixing bacteria isolated from estuarine surface water.</title>
        <authorList>
            <person name="Bentzon-Tilia M."/>
            <person name="Severin I."/>
            <person name="Hansen L.H."/>
            <person name="Riemann L."/>
        </authorList>
    </citation>
    <scope>NUCLEOTIDE SEQUENCE [LARGE SCALE GENOMIC DNA]</scope>
    <source>
        <strain evidence="4 5">BAL398</strain>
    </source>
</reference>
<dbReference type="RefSeq" id="WP_044417311.1">
    <property type="nucleotide sequence ID" value="NZ_JXXE01000632.1"/>
</dbReference>
<name>A0A0D7E462_RHOPL</name>
<dbReference type="Gene3D" id="1.10.287.660">
    <property type="entry name" value="Helix hairpin bin"/>
    <property type="match status" value="1"/>
</dbReference>
<dbReference type="PATRIC" id="fig|1076.23.peg.1622"/>
<dbReference type="PIRSF" id="PIRSF037676">
    <property type="entry name" value="DUF683"/>
    <property type="match status" value="1"/>
</dbReference>